<dbReference type="Gene3D" id="3.20.20.140">
    <property type="entry name" value="Metal-dependent hydrolases"/>
    <property type="match status" value="1"/>
</dbReference>
<dbReference type="SUPFAM" id="SSF51556">
    <property type="entry name" value="Metallo-dependent hydrolases"/>
    <property type="match status" value="1"/>
</dbReference>
<evidence type="ECO:0000313" key="3">
    <source>
        <dbReference type="Proteomes" id="UP001378188"/>
    </source>
</evidence>
<dbReference type="Proteomes" id="UP001378188">
    <property type="component" value="Unassembled WGS sequence"/>
</dbReference>
<accession>A0AAW9RVR7</accession>
<dbReference type="AlphaFoldDB" id="A0AAW9RVR7"/>
<reference evidence="2 3" key="1">
    <citation type="submission" date="2024-02" db="EMBL/GenBank/DDBJ databases">
        <title>Genome analysis and characterization of Microbaculum marinisediminis sp. nov., isolated from marine sediment.</title>
        <authorList>
            <person name="Du Z.-J."/>
            <person name="Ye Y.-Q."/>
            <person name="Zhang Z.-R."/>
            <person name="Yuan S.-M."/>
            <person name="Zhang X.-Y."/>
        </authorList>
    </citation>
    <scope>NUCLEOTIDE SEQUENCE [LARGE SCALE GENOMIC DNA]</scope>
    <source>
        <strain evidence="2 3">SDUM1044001</strain>
    </source>
</reference>
<evidence type="ECO:0000313" key="2">
    <source>
        <dbReference type="EMBL" id="MEJ8572998.1"/>
    </source>
</evidence>
<dbReference type="EMBL" id="JAZHOF010000006">
    <property type="protein sequence ID" value="MEJ8572998.1"/>
    <property type="molecule type" value="Genomic_DNA"/>
</dbReference>
<gene>
    <name evidence="2" type="ORF">V3328_16020</name>
</gene>
<dbReference type="RefSeq" id="WP_340330690.1">
    <property type="nucleotide sequence ID" value="NZ_JAZHOF010000006.1"/>
</dbReference>
<dbReference type="PANTHER" id="PTHR35563:SF2">
    <property type="entry name" value="BARREL METAL-DEPENDENT HYDROLASE, PUTATIVE (AFU_ORTHOLOGUE AFUA_1G16240)-RELATED"/>
    <property type="match status" value="1"/>
</dbReference>
<organism evidence="2 3">
    <name type="scientific">Microbaculum marinum</name>
    <dbReference type="NCBI Taxonomy" id="1764581"/>
    <lineage>
        <taxon>Bacteria</taxon>
        <taxon>Pseudomonadati</taxon>
        <taxon>Pseudomonadota</taxon>
        <taxon>Alphaproteobacteria</taxon>
        <taxon>Hyphomicrobiales</taxon>
        <taxon>Tepidamorphaceae</taxon>
        <taxon>Microbaculum</taxon>
    </lineage>
</organism>
<feature type="domain" description="Amidohydrolase-related" evidence="1">
    <location>
        <begin position="9"/>
        <end position="268"/>
    </location>
</feature>
<dbReference type="PANTHER" id="PTHR35563">
    <property type="entry name" value="BARREL METAL-DEPENDENT HYDROLASE, PUTATIVE (AFU_ORTHOLOGUE AFUA_1G16240)-RELATED"/>
    <property type="match status" value="1"/>
</dbReference>
<dbReference type="InterPro" id="IPR052358">
    <property type="entry name" value="Aro_Compnd_Degr_Hydrolases"/>
</dbReference>
<dbReference type="GO" id="GO:0016787">
    <property type="term" value="F:hydrolase activity"/>
    <property type="evidence" value="ECO:0007669"/>
    <property type="project" value="InterPro"/>
</dbReference>
<sequence>MEDDEPPLVDAHLHVWTRDLPLTDTAWHRPPTDASVEQCLETLDAHGVVFAVIAAASLHGEYNDHVRRALKAHPRLRATATLAPRTDIYQMEQMKADGFVGVRLMWALSDEAPDIDTGDYRMFLRRIADLGWHVHLVEKADRTARAIAAVEASGARLVIDHMAGFFDDPEGVNGEGFKAVLAAVERGNTWVKMSCRFRFAPPETADPYAEALLRVAGPERLMWGSDWPFADFEGRVTYGDVLADLKHLVPDLAVRRKITGETPLRFYFT</sequence>
<dbReference type="Pfam" id="PF04909">
    <property type="entry name" value="Amidohydro_2"/>
    <property type="match status" value="1"/>
</dbReference>
<proteinExistence type="predicted"/>
<protein>
    <submittedName>
        <fullName evidence="2">Amidohydrolase family protein</fullName>
    </submittedName>
</protein>
<dbReference type="InterPro" id="IPR032466">
    <property type="entry name" value="Metal_Hydrolase"/>
</dbReference>
<evidence type="ECO:0000259" key="1">
    <source>
        <dbReference type="Pfam" id="PF04909"/>
    </source>
</evidence>
<dbReference type="InterPro" id="IPR006680">
    <property type="entry name" value="Amidohydro-rel"/>
</dbReference>
<name>A0AAW9RVR7_9HYPH</name>
<keyword evidence="3" id="KW-1185">Reference proteome</keyword>
<comment type="caution">
    <text evidence="2">The sequence shown here is derived from an EMBL/GenBank/DDBJ whole genome shotgun (WGS) entry which is preliminary data.</text>
</comment>